<name>A0A2K6ARP8_MACNE</name>
<dbReference type="Bgee" id="ENSMNEG00000008313">
    <property type="expression patterns" value="Expressed in temporal lobe"/>
</dbReference>
<reference evidence="1" key="1">
    <citation type="submission" date="2025-08" db="UniProtKB">
        <authorList>
            <consortium name="Ensembl"/>
        </authorList>
    </citation>
    <scope>IDENTIFICATION</scope>
</reference>
<evidence type="ECO:0000313" key="1">
    <source>
        <dbReference type="Ensembl" id="ENSMNEP00000001828.1"/>
    </source>
</evidence>
<proteinExistence type="predicted"/>
<keyword evidence="2" id="KW-1185">Reference proteome</keyword>
<reference evidence="1" key="2">
    <citation type="submission" date="2025-09" db="UniProtKB">
        <authorList>
            <consortium name="Ensembl"/>
        </authorList>
    </citation>
    <scope>IDENTIFICATION</scope>
</reference>
<organism evidence="1 2">
    <name type="scientific">Macaca nemestrina</name>
    <name type="common">Pig-tailed macaque</name>
    <dbReference type="NCBI Taxonomy" id="9545"/>
    <lineage>
        <taxon>Eukaryota</taxon>
        <taxon>Metazoa</taxon>
        <taxon>Chordata</taxon>
        <taxon>Craniata</taxon>
        <taxon>Vertebrata</taxon>
        <taxon>Euteleostomi</taxon>
        <taxon>Mammalia</taxon>
        <taxon>Eutheria</taxon>
        <taxon>Euarchontoglires</taxon>
        <taxon>Primates</taxon>
        <taxon>Haplorrhini</taxon>
        <taxon>Catarrhini</taxon>
        <taxon>Cercopithecidae</taxon>
        <taxon>Cercopithecinae</taxon>
        <taxon>Macaca</taxon>
    </lineage>
</organism>
<dbReference type="AlphaFoldDB" id="A0A2K6ARP8"/>
<accession>A0A2K6ARP8</accession>
<dbReference type="GeneTree" id="ENSGT01000000221577"/>
<evidence type="ECO:0000313" key="2">
    <source>
        <dbReference type="Proteomes" id="UP000233120"/>
    </source>
</evidence>
<dbReference type="Proteomes" id="UP000233120">
    <property type="component" value="Unassembled WGS sequence"/>
</dbReference>
<dbReference type="Ensembl" id="ENSMNET00000009054.1">
    <property type="protein sequence ID" value="ENSMNEP00000001828.1"/>
    <property type="gene ID" value="ENSMNEG00000008313.1"/>
</dbReference>
<protein>
    <submittedName>
        <fullName evidence="1">Uncharacterized protein</fullName>
    </submittedName>
</protein>
<dbReference type="OMA" id="VMRISGI"/>
<sequence length="129" mass="14674">MQAKEIPVTTTDHPQLLPGKPPSPYYARRVYGQELRQAQRAWLVSVLRVSGIGWKVCNLGVMRISGITCNHLALRHSCMWYLGCDEWRVRLSWDCAVEHRMWPPQVARASQSLMAVSPGDTFQKGAPRE</sequence>